<proteinExistence type="predicted"/>
<dbReference type="AlphaFoldDB" id="A0AAD8KYM1"/>
<evidence type="ECO:0000313" key="2">
    <source>
        <dbReference type="EMBL" id="KAK1428125.1"/>
    </source>
</evidence>
<gene>
    <name evidence="2" type="ORF">QVD17_16953</name>
</gene>
<protein>
    <submittedName>
        <fullName evidence="2">Uncharacterized protein</fullName>
    </submittedName>
</protein>
<organism evidence="2 3">
    <name type="scientific">Tagetes erecta</name>
    <name type="common">African marigold</name>
    <dbReference type="NCBI Taxonomy" id="13708"/>
    <lineage>
        <taxon>Eukaryota</taxon>
        <taxon>Viridiplantae</taxon>
        <taxon>Streptophyta</taxon>
        <taxon>Embryophyta</taxon>
        <taxon>Tracheophyta</taxon>
        <taxon>Spermatophyta</taxon>
        <taxon>Magnoliopsida</taxon>
        <taxon>eudicotyledons</taxon>
        <taxon>Gunneridae</taxon>
        <taxon>Pentapetalae</taxon>
        <taxon>asterids</taxon>
        <taxon>campanulids</taxon>
        <taxon>Asterales</taxon>
        <taxon>Asteraceae</taxon>
        <taxon>Asteroideae</taxon>
        <taxon>Heliantheae alliance</taxon>
        <taxon>Tageteae</taxon>
        <taxon>Tagetes</taxon>
    </lineage>
</organism>
<feature type="compositionally biased region" description="Basic and acidic residues" evidence="1">
    <location>
        <begin position="210"/>
        <end position="234"/>
    </location>
</feature>
<feature type="region of interest" description="Disordered" evidence="1">
    <location>
        <begin position="203"/>
        <end position="234"/>
    </location>
</feature>
<dbReference type="Proteomes" id="UP001229421">
    <property type="component" value="Unassembled WGS sequence"/>
</dbReference>
<comment type="caution">
    <text evidence="2">The sequence shown here is derived from an EMBL/GenBank/DDBJ whole genome shotgun (WGS) entry which is preliminary data.</text>
</comment>
<feature type="region of interest" description="Disordered" evidence="1">
    <location>
        <begin position="264"/>
        <end position="297"/>
    </location>
</feature>
<evidence type="ECO:0000256" key="1">
    <source>
        <dbReference type="SAM" id="MobiDB-lite"/>
    </source>
</evidence>
<name>A0AAD8KYM1_TARER</name>
<keyword evidence="3" id="KW-1185">Reference proteome</keyword>
<sequence length="668" mass="76022">MVDHTVNFKRNLKLKLQKYPDCEDILIISENFKSFLQEMDEMKTEAESPADIFKDKVPDDVHLDRLEDVEEKNEDVMQVDDARAGICSVINELVQNYGDGQDSESLDNSSENALEAEQGKYDDQVYESVWVAELAFNGNEDFGSAFVGRSSENELATNCPLIDLVDKPVKNKQGEIDVGNEHGSEDECGKANDEYGLMEKQSIETLNVEGNKEDETESRELSESSETHDKDNCSHELPSFSLGMTPLGLENICNVEKGDALKSDMDSKNETGETCKIHNSPIQNDIPKDNQHEGNNETDLDKKMFVETIEKVDLQDYCNEMPSFSLGLTPIEKGELQDKSVESEKCYIQIEHNIDNQKTGNNETELGKQICAETLEKVDLQDYYNEMPLFSLGLTLLENVVGKQMCVENVDIPTGYRGTSFDKDTEEYNTPITKLEDGRDKSIREPNLTNPHKSPYVMRAVNINQAITKEEDLVWAYLFKEEGMFYKLLNTNTKEQERNEKKKNKGVSTSSDHLRKVLNYQERFKAPESPRRLFCDTKVVVEWMLADVNCDETRRMTKFHANMQGALEAANVQDLLKIDMAGPLFSSKIQRLKIAWATTTNEVDCGISVMRHMEKYMGPGDRLWSGFSSHGQKKKGQLNHLRKKYAHHLLLSNCNLLKTKIEIEALRK</sequence>
<feature type="compositionally biased region" description="Basic and acidic residues" evidence="1">
    <location>
        <begin position="264"/>
        <end position="276"/>
    </location>
</feature>
<feature type="compositionally biased region" description="Basic and acidic residues" evidence="1">
    <location>
        <begin position="286"/>
        <end position="297"/>
    </location>
</feature>
<reference evidence="2" key="1">
    <citation type="journal article" date="2023" name="bioRxiv">
        <title>Improved chromosome-level genome assembly for marigold (Tagetes erecta).</title>
        <authorList>
            <person name="Jiang F."/>
            <person name="Yuan L."/>
            <person name="Wang S."/>
            <person name="Wang H."/>
            <person name="Xu D."/>
            <person name="Wang A."/>
            <person name="Fan W."/>
        </authorList>
    </citation>
    <scope>NUCLEOTIDE SEQUENCE</scope>
    <source>
        <strain evidence="2">WSJ</strain>
        <tissue evidence="2">Leaf</tissue>
    </source>
</reference>
<dbReference type="EMBL" id="JAUHHV010000004">
    <property type="protein sequence ID" value="KAK1428125.1"/>
    <property type="molecule type" value="Genomic_DNA"/>
</dbReference>
<evidence type="ECO:0000313" key="3">
    <source>
        <dbReference type="Proteomes" id="UP001229421"/>
    </source>
</evidence>
<accession>A0AAD8KYM1</accession>